<dbReference type="InterPro" id="IPR016035">
    <property type="entry name" value="Acyl_Trfase/lysoPLipase"/>
</dbReference>
<dbReference type="SMART" id="SM00827">
    <property type="entry name" value="PKS_AT"/>
    <property type="match status" value="1"/>
</dbReference>
<dbReference type="Proteomes" id="UP000315540">
    <property type="component" value="Unassembled WGS sequence"/>
</dbReference>
<evidence type="ECO:0000256" key="2">
    <source>
        <dbReference type="ARBA" id="ARBA00022553"/>
    </source>
</evidence>
<dbReference type="SUPFAM" id="SSF55048">
    <property type="entry name" value="Probable ACP-binding domain of malonyl-CoA ACP transacylase"/>
    <property type="match status" value="1"/>
</dbReference>
<sequence>MKDIKKVFVSVGQGSQYRGMGYELYKHNNIFKSSIEESETIIQKHLKRSLIEELYAANDTKFDDLLITHPAIVAVEIAMYEVLKSLGILPDYILGNSLGEFAAGVVAEIWNAKSAIEASIIQAKCIEKSGIIGKGGMIAVIDQEQLLDKNSFLAYNLYLASNNFDGHYTISGLNDDLENFQNFLKKQNISFIRLPVKVPFHSPLIDKSLLDFKKYLSVFGSIKQQPNQKFISGLKCTEVVVISDDYFAQVVSKHINFSKSVDYIQGKGDFLYIDIGPSGTGSTFVNYNLKNTHNYSKTFSIMSPFKKENEKLIELQEILKANNSYVY</sequence>
<dbReference type="InterPro" id="IPR014043">
    <property type="entry name" value="Acyl_transferase_dom"/>
</dbReference>
<dbReference type="PANTHER" id="PTHR43775">
    <property type="entry name" value="FATTY ACID SYNTHASE"/>
    <property type="match status" value="1"/>
</dbReference>
<dbReference type="OrthoDB" id="9805460at2"/>
<comment type="caution">
    <text evidence="4">The sequence shown here is derived from an EMBL/GenBank/DDBJ whole genome shotgun (WGS) entry which is preliminary data.</text>
</comment>
<dbReference type="Pfam" id="PF00698">
    <property type="entry name" value="Acyl_transf_1"/>
    <property type="match status" value="1"/>
</dbReference>
<keyword evidence="1" id="KW-0596">Phosphopantetheine</keyword>
<name>A0A504JE25_9FLAO</name>
<dbReference type="AlphaFoldDB" id="A0A504JE25"/>
<accession>A0A504JE25</accession>
<gene>
    <name evidence="4" type="ORF">FHK87_03565</name>
</gene>
<dbReference type="InterPro" id="IPR050091">
    <property type="entry name" value="PKS_NRPS_Biosynth_Enz"/>
</dbReference>
<evidence type="ECO:0000313" key="4">
    <source>
        <dbReference type="EMBL" id="TPN89316.1"/>
    </source>
</evidence>
<dbReference type="InterPro" id="IPR016036">
    <property type="entry name" value="Malonyl_transacylase_ACP-bd"/>
</dbReference>
<dbReference type="SUPFAM" id="SSF52151">
    <property type="entry name" value="FabD/lysophospholipase-like"/>
    <property type="match status" value="1"/>
</dbReference>
<dbReference type="PANTHER" id="PTHR43775:SF37">
    <property type="entry name" value="SI:DKEY-61P9.11"/>
    <property type="match status" value="1"/>
</dbReference>
<organism evidence="4 5">
    <name type="scientific">Aquimarina algicola</name>
    <dbReference type="NCBI Taxonomy" id="2589995"/>
    <lineage>
        <taxon>Bacteria</taxon>
        <taxon>Pseudomonadati</taxon>
        <taxon>Bacteroidota</taxon>
        <taxon>Flavobacteriia</taxon>
        <taxon>Flavobacteriales</taxon>
        <taxon>Flavobacteriaceae</taxon>
        <taxon>Aquimarina</taxon>
    </lineage>
</organism>
<dbReference type="Gene3D" id="3.40.366.10">
    <property type="entry name" value="Malonyl-Coenzyme A Acyl Carrier Protein, domain 2"/>
    <property type="match status" value="1"/>
</dbReference>
<dbReference type="InterPro" id="IPR001227">
    <property type="entry name" value="Ac_transferase_dom_sf"/>
</dbReference>
<evidence type="ECO:0000259" key="3">
    <source>
        <dbReference type="SMART" id="SM00827"/>
    </source>
</evidence>
<keyword evidence="5" id="KW-1185">Reference proteome</keyword>
<protein>
    <submittedName>
        <fullName evidence="4">Acyltransferase domain-containing protein</fullName>
    </submittedName>
</protein>
<keyword evidence="4" id="KW-0012">Acyltransferase</keyword>
<evidence type="ECO:0000313" key="5">
    <source>
        <dbReference type="Proteomes" id="UP000315540"/>
    </source>
</evidence>
<dbReference type="GO" id="GO:0004312">
    <property type="term" value="F:fatty acid synthase activity"/>
    <property type="evidence" value="ECO:0007669"/>
    <property type="project" value="TreeGrafter"/>
</dbReference>
<keyword evidence="2" id="KW-0597">Phosphoprotein</keyword>
<feature type="domain" description="Malonyl-CoA:ACP transacylase (MAT)" evidence="3">
    <location>
        <begin position="11"/>
        <end position="309"/>
    </location>
</feature>
<evidence type="ECO:0000256" key="1">
    <source>
        <dbReference type="ARBA" id="ARBA00022450"/>
    </source>
</evidence>
<dbReference type="RefSeq" id="WP_140589836.1">
    <property type="nucleotide sequence ID" value="NZ_VFWZ01000001.1"/>
</dbReference>
<dbReference type="GO" id="GO:0006633">
    <property type="term" value="P:fatty acid biosynthetic process"/>
    <property type="evidence" value="ECO:0007669"/>
    <property type="project" value="TreeGrafter"/>
</dbReference>
<proteinExistence type="predicted"/>
<dbReference type="EMBL" id="VFWZ01000001">
    <property type="protein sequence ID" value="TPN89316.1"/>
    <property type="molecule type" value="Genomic_DNA"/>
</dbReference>
<reference evidence="4 5" key="1">
    <citation type="submission" date="2019-06" db="EMBL/GenBank/DDBJ databases">
        <authorList>
            <person name="Meng X."/>
        </authorList>
    </citation>
    <scope>NUCLEOTIDE SEQUENCE [LARGE SCALE GENOMIC DNA]</scope>
    <source>
        <strain evidence="4 5">M625</strain>
    </source>
</reference>
<keyword evidence="4" id="KW-0808">Transferase</keyword>